<sequence length="291" mass="32954">MTQTVSTPEHPVLRQADEDVAIHCQHVSKRFVETVEGSRRWSNWFRGERRMIKAVNDVSFTVRRGEIFGLLGPNGSGKSTLIRLLSTLLFPDSGTLTVFGKDVVHHQHEVRRWINRVSVEASFFKKLSAMENLRYAARLYGLPVKEGEKRAMQILRRLGIRENKAHTPLENLSRGMQQKVAIARALMTSPVLVLLDEPTTGLDPKSKRDVQAYIKEVMQTHDATMILTTHDMEEAESLCDRIAIIDQGRIIALDTPDGLKRLVGTDSMETVFFELTGKDWEEALADEDMDA</sequence>
<evidence type="ECO:0000313" key="6">
    <source>
        <dbReference type="EMBL" id="MBN2909232.1"/>
    </source>
</evidence>
<evidence type="ECO:0000256" key="1">
    <source>
        <dbReference type="ARBA" id="ARBA00005417"/>
    </source>
</evidence>
<keyword evidence="7" id="KW-1185">Reference proteome</keyword>
<dbReference type="GO" id="GO:0005524">
    <property type="term" value="F:ATP binding"/>
    <property type="evidence" value="ECO:0007669"/>
    <property type="project" value="UniProtKB-KW"/>
</dbReference>
<evidence type="ECO:0000259" key="5">
    <source>
        <dbReference type="PROSITE" id="PS50893"/>
    </source>
</evidence>
<dbReference type="InterPro" id="IPR027417">
    <property type="entry name" value="P-loop_NTPase"/>
</dbReference>
<gene>
    <name evidence="6" type="ORF">JQC72_06815</name>
</gene>
<dbReference type="RefSeq" id="WP_205494061.1">
    <property type="nucleotide sequence ID" value="NZ_JAFHAP010000007.1"/>
</dbReference>
<keyword evidence="4 6" id="KW-0067">ATP-binding</keyword>
<keyword evidence="3" id="KW-0547">Nucleotide-binding</keyword>
<evidence type="ECO:0000256" key="4">
    <source>
        <dbReference type="ARBA" id="ARBA00022840"/>
    </source>
</evidence>
<dbReference type="InterPro" id="IPR003439">
    <property type="entry name" value="ABC_transporter-like_ATP-bd"/>
</dbReference>
<name>A0ABS2WI58_9BACL</name>
<organism evidence="6 7">
    <name type="scientific">Polycladomyces zharkentensis</name>
    <dbReference type="NCBI Taxonomy" id="2807616"/>
    <lineage>
        <taxon>Bacteria</taxon>
        <taxon>Bacillati</taxon>
        <taxon>Bacillota</taxon>
        <taxon>Bacilli</taxon>
        <taxon>Bacillales</taxon>
        <taxon>Thermoactinomycetaceae</taxon>
        <taxon>Polycladomyces</taxon>
    </lineage>
</organism>
<dbReference type="Gene3D" id="3.40.50.300">
    <property type="entry name" value="P-loop containing nucleotide triphosphate hydrolases"/>
    <property type="match status" value="1"/>
</dbReference>
<dbReference type="Proteomes" id="UP001177120">
    <property type="component" value="Unassembled WGS sequence"/>
</dbReference>
<comment type="caution">
    <text evidence="6">The sequence shown here is derived from an EMBL/GenBank/DDBJ whole genome shotgun (WGS) entry which is preliminary data.</text>
</comment>
<keyword evidence="2" id="KW-0813">Transport</keyword>
<dbReference type="InterPro" id="IPR050763">
    <property type="entry name" value="ABC_transporter_ATP-binding"/>
</dbReference>
<protein>
    <submittedName>
        <fullName evidence="6">ABC transporter ATP-binding protein</fullName>
    </submittedName>
</protein>
<dbReference type="PANTHER" id="PTHR42711:SF5">
    <property type="entry name" value="ABC TRANSPORTER ATP-BINDING PROTEIN NATA"/>
    <property type="match status" value="1"/>
</dbReference>
<reference evidence="6" key="1">
    <citation type="journal article" date="2024" name="Int. J. Syst. Evol. Microbiol.">
        <title>Polycladomyces zharkentensis sp. nov., a novel thermophilic cellulose- and starch-degrading member of the Bacillota from a geothermal aquifer in Kazakhstan.</title>
        <authorList>
            <person name="Mashzhan A."/>
            <person name="Kistaubayeva A."/>
            <person name="Javier-Lopez R."/>
            <person name="Bissenova U."/>
            <person name="Bissenbay A."/>
            <person name="Birkeland N.K."/>
        </authorList>
    </citation>
    <scope>NUCLEOTIDE SEQUENCE</scope>
    <source>
        <strain evidence="6">ZKZ2T</strain>
    </source>
</reference>
<comment type="similarity">
    <text evidence="1">Belongs to the ABC transporter superfamily.</text>
</comment>
<proteinExistence type="inferred from homology"/>
<feature type="domain" description="ABC transporter" evidence="5">
    <location>
        <begin position="22"/>
        <end position="272"/>
    </location>
</feature>
<dbReference type="SUPFAM" id="SSF52540">
    <property type="entry name" value="P-loop containing nucleoside triphosphate hydrolases"/>
    <property type="match status" value="1"/>
</dbReference>
<dbReference type="PROSITE" id="PS50893">
    <property type="entry name" value="ABC_TRANSPORTER_2"/>
    <property type="match status" value="1"/>
</dbReference>
<evidence type="ECO:0000313" key="7">
    <source>
        <dbReference type="Proteomes" id="UP001177120"/>
    </source>
</evidence>
<dbReference type="SMART" id="SM00382">
    <property type="entry name" value="AAA"/>
    <property type="match status" value="1"/>
</dbReference>
<dbReference type="Pfam" id="PF00005">
    <property type="entry name" value="ABC_tran"/>
    <property type="match status" value="1"/>
</dbReference>
<accession>A0ABS2WI58</accession>
<evidence type="ECO:0000256" key="3">
    <source>
        <dbReference type="ARBA" id="ARBA00022741"/>
    </source>
</evidence>
<dbReference type="InterPro" id="IPR003593">
    <property type="entry name" value="AAA+_ATPase"/>
</dbReference>
<dbReference type="PANTHER" id="PTHR42711">
    <property type="entry name" value="ABC TRANSPORTER ATP-BINDING PROTEIN"/>
    <property type="match status" value="1"/>
</dbReference>
<evidence type="ECO:0000256" key="2">
    <source>
        <dbReference type="ARBA" id="ARBA00022448"/>
    </source>
</evidence>
<dbReference type="EMBL" id="JAFHAP010000007">
    <property type="protein sequence ID" value="MBN2909232.1"/>
    <property type="molecule type" value="Genomic_DNA"/>
</dbReference>